<dbReference type="Gene3D" id="1.10.630.10">
    <property type="entry name" value="Cytochrome P450"/>
    <property type="match status" value="1"/>
</dbReference>
<evidence type="ECO:0000256" key="1">
    <source>
        <dbReference type="ARBA" id="ARBA00001971"/>
    </source>
</evidence>
<gene>
    <name evidence="10" type="ORF">G4B88_030358</name>
</gene>
<dbReference type="GO" id="GO:0005506">
    <property type="term" value="F:iron ion binding"/>
    <property type="evidence" value="ECO:0007669"/>
    <property type="project" value="InterPro"/>
</dbReference>
<dbReference type="GO" id="GO:0006629">
    <property type="term" value="P:lipid metabolic process"/>
    <property type="evidence" value="ECO:0007669"/>
    <property type="project" value="UniProtKB-ARBA"/>
</dbReference>
<keyword evidence="4 8" id="KW-0479">Metal-binding</keyword>
<evidence type="ECO:0000256" key="7">
    <source>
        <dbReference type="ARBA" id="ARBA00023033"/>
    </source>
</evidence>
<comment type="similarity">
    <text evidence="2 9">Belongs to the cytochrome P450 family.</text>
</comment>
<evidence type="ECO:0000313" key="10">
    <source>
        <dbReference type="EMBL" id="KAF4351863.1"/>
    </source>
</evidence>
<dbReference type="GO" id="GO:0020037">
    <property type="term" value="F:heme binding"/>
    <property type="evidence" value="ECO:0007669"/>
    <property type="project" value="InterPro"/>
</dbReference>
<dbReference type="SUPFAM" id="SSF48264">
    <property type="entry name" value="Cytochrome P450"/>
    <property type="match status" value="1"/>
</dbReference>
<dbReference type="InterPro" id="IPR017972">
    <property type="entry name" value="Cyt_P450_CS"/>
</dbReference>
<organism evidence="10 11">
    <name type="scientific">Cannabis sativa</name>
    <name type="common">Hemp</name>
    <name type="synonym">Marijuana</name>
    <dbReference type="NCBI Taxonomy" id="3483"/>
    <lineage>
        <taxon>Eukaryota</taxon>
        <taxon>Viridiplantae</taxon>
        <taxon>Streptophyta</taxon>
        <taxon>Embryophyta</taxon>
        <taxon>Tracheophyta</taxon>
        <taxon>Spermatophyta</taxon>
        <taxon>Magnoliopsida</taxon>
        <taxon>eudicotyledons</taxon>
        <taxon>Gunneridae</taxon>
        <taxon>Pentapetalae</taxon>
        <taxon>rosids</taxon>
        <taxon>fabids</taxon>
        <taxon>Rosales</taxon>
        <taxon>Cannabaceae</taxon>
        <taxon>Cannabis</taxon>
    </lineage>
</organism>
<dbReference type="AlphaFoldDB" id="A0A7J6E0C0"/>
<evidence type="ECO:0000256" key="8">
    <source>
        <dbReference type="PIRSR" id="PIRSR602401-1"/>
    </source>
</evidence>
<sequence>MEHFAKTNFENYPKGDYILSLFGELLGGGIFNSDHERWKVQRKAVSHEFSTKSLRNFVVESVVFEIETRLLPILQKASETGEIIDLQDVLERFAFDNICKLAFDVDPGCLSAVAGDGGGSGDELMKAFAEAVEISSNRFMDLIPFIWKIKRFLNVGSEKRLKQLISTVHKFADEIIKSRKEEKNTKGDLLSRFIEDDELNSPEFLRDIVTNMILAGRDTTSAALSWFFWLISSRPKIQNNILEEIKSIRDRTTDDSNFRNTYSFDEIRDMQYLHAAITESMRLYPPLPVDSRVCKNDDVWPDGTLVKKGSLVSFHPYAMGRMESIWGENCYEFQPERWMVDGVFRPENPYRYPVFHGGPRMCLGKDMAYIQMKSIAASVLGRFEVDVLDKDTCPEHLLVVTFRMKGGLPVRIRKRKGPI</sequence>
<dbReference type="PRINTS" id="PR00385">
    <property type="entry name" value="P450"/>
</dbReference>
<feature type="binding site" description="axial binding residue" evidence="8">
    <location>
        <position position="362"/>
    </location>
    <ligand>
        <name>heme</name>
        <dbReference type="ChEBI" id="CHEBI:30413"/>
    </ligand>
    <ligandPart>
        <name>Fe</name>
        <dbReference type="ChEBI" id="CHEBI:18248"/>
    </ligandPart>
</feature>
<evidence type="ECO:0000256" key="6">
    <source>
        <dbReference type="ARBA" id="ARBA00023004"/>
    </source>
</evidence>
<evidence type="ECO:0000256" key="3">
    <source>
        <dbReference type="ARBA" id="ARBA00022617"/>
    </source>
</evidence>
<comment type="cofactor">
    <cofactor evidence="1 8">
        <name>heme</name>
        <dbReference type="ChEBI" id="CHEBI:30413"/>
    </cofactor>
</comment>
<keyword evidence="6 8" id="KW-0408">Iron</keyword>
<accession>A0A7J6E0C0</accession>
<comment type="caution">
    <text evidence="10">The sequence shown here is derived from an EMBL/GenBank/DDBJ whole genome shotgun (WGS) entry which is preliminary data.</text>
</comment>
<dbReference type="EMBL" id="JAATIQ010000544">
    <property type="protein sequence ID" value="KAF4351863.1"/>
    <property type="molecule type" value="Genomic_DNA"/>
</dbReference>
<evidence type="ECO:0000256" key="4">
    <source>
        <dbReference type="ARBA" id="ARBA00022723"/>
    </source>
</evidence>
<dbReference type="Proteomes" id="UP000583929">
    <property type="component" value="Unassembled WGS sequence"/>
</dbReference>
<dbReference type="CDD" id="cd11064">
    <property type="entry name" value="CYP86A"/>
    <property type="match status" value="1"/>
</dbReference>
<keyword evidence="5 9" id="KW-0560">Oxidoreductase</keyword>
<proteinExistence type="inferred from homology"/>
<dbReference type="GO" id="GO:0004497">
    <property type="term" value="F:monooxygenase activity"/>
    <property type="evidence" value="ECO:0007669"/>
    <property type="project" value="UniProtKB-KW"/>
</dbReference>
<dbReference type="InterPro" id="IPR001128">
    <property type="entry name" value="Cyt_P450"/>
</dbReference>
<evidence type="ECO:0000256" key="5">
    <source>
        <dbReference type="ARBA" id="ARBA00023002"/>
    </source>
</evidence>
<keyword evidence="7 9" id="KW-0503">Monooxygenase</keyword>
<evidence type="ECO:0000256" key="2">
    <source>
        <dbReference type="ARBA" id="ARBA00010617"/>
    </source>
</evidence>
<keyword evidence="3 8" id="KW-0349">Heme</keyword>
<dbReference type="Pfam" id="PF00067">
    <property type="entry name" value="p450"/>
    <property type="match status" value="1"/>
</dbReference>
<dbReference type="PANTHER" id="PTHR24296">
    <property type="entry name" value="CYTOCHROME P450"/>
    <property type="match status" value="1"/>
</dbReference>
<reference evidence="10 11" key="1">
    <citation type="journal article" date="2020" name="bioRxiv">
        <title>Sequence and annotation of 42 cannabis genomes reveals extensive copy number variation in cannabinoid synthesis and pathogen resistance genes.</title>
        <authorList>
            <person name="Mckernan K.J."/>
            <person name="Helbert Y."/>
            <person name="Kane L.T."/>
            <person name="Ebling H."/>
            <person name="Zhang L."/>
            <person name="Liu B."/>
            <person name="Eaton Z."/>
            <person name="Mclaughlin S."/>
            <person name="Kingan S."/>
            <person name="Baybayan P."/>
            <person name="Concepcion G."/>
            <person name="Jordan M."/>
            <person name="Riva A."/>
            <person name="Barbazuk W."/>
            <person name="Harkins T."/>
        </authorList>
    </citation>
    <scope>NUCLEOTIDE SEQUENCE [LARGE SCALE GENOMIC DNA]</scope>
    <source>
        <strain evidence="11">cv. Jamaican Lion 4</strain>
        <tissue evidence="10">Leaf</tissue>
    </source>
</reference>
<evidence type="ECO:0008006" key="12">
    <source>
        <dbReference type="Google" id="ProtNLM"/>
    </source>
</evidence>
<dbReference type="PRINTS" id="PR00463">
    <property type="entry name" value="EP450I"/>
</dbReference>
<name>A0A7J6E0C0_CANSA</name>
<keyword evidence="11" id="KW-1185">Reference proteome</keyword>
<dbReference type="InterPro" id="IPR002401">
    <property type="entry name" value="Cyt_P450_E_grp-I"/>
</dbReference>
<dbReference type="GO" id="GO:0016705">
    <property type="term" value="F:oxidoreductase activity, acting on paired donors, with incorporation or reduction of molecular oxygen"/>
    <property type="evidence" value="ECO:0007669"/>
    <property type="project" value="InterPro"/>
</dbReference>
<protein>
    <recommendedName>
        <fullName evidence="12">Cytochrome P450</fullName>
    </recommendedName>
</protein>
<evidence type="ECO:0000313" key="11">
    <source>
        <dbReference type="Proteomes" id="UP000583929"/>
    </source>
</evidence>
<evidence type="ECO:0000256" key="9">
    <source>
        <dbReference type="RuleBase" id="RU000461"/>
    </source>
</evidence>
<dbReference type="InterPro" id="IPR036396">
    <property type="entry name" value="Cyt_P450_sf"/>
</dbReference>
<dbReference type="PROSITE" id="PS00086">
    <property type="entry name" value="CYTOCHROME_P450"/>
    <property type="match status" value="1"/>
</dbReference>